<gene>
    <name evidence="7" type="ORF">EKG36_00845</name>
</gene>
<dbReference type="SUPFAM" id="SSF103481">
    <property type="entry name" value="Multidrug resistance efflux transporter EmrE"/>
    <property type="match status" value="2"/>
</dbReference>
<comment type="caution">
    <text evidence="7">The sequence shown here is derived from an EMBL/GenBank/DDBJ whole genome shotgun (WGS) entry which is preliminary data.</text>
</comment>
<evidence type="ECO:0000256" key="1">
    <source>
        <dbReference type="ARBA" id="ARBA00004141"/>
    </source>
</evidence>
<dbReference type="InterPro" id="IPR037185">
    <property type="entry name" value="EmrE-like"/>
</dbReference>
<evidence type="ECO:0000259" key="6">
    <source>
        <dbReference type="Pfam" id="PF00892"/>
    </source>
</evidence>
<dbReference type="PANTHER" id="PTHR32322">
    <property type="entry name" value="INNER MEMBRANE TRANSPORTER"/>
    <property type="match status" value="1"/>
</dbReference>
<reference evidence="7 8" key="1">
    <citation type="submission" date="2018-12" db="EMBL/GenBank/DDBJ databases">
        <authorList>
            <person name="Yu L."/>
        </authorList>
    </citation>
    <scope>NUCLEOTIDE SEQUENCE [LARGE SCALE GENOMIC DNA]</scope>
    <source>
        <strain evidence="7 8">11S</strain>
    </source>
</reference>
<keyword evidence="2 5" id="KW-0812">Transmembrane</keyword>
<evidence type="ECO:0000256" key="2">
    <source>
        <dbReference type="ARBA" id="ARBA00022692"/>
    </source>
</evidence>
<protein>
    <submittedName>
        <fullName evidence="7">DMT family transporter</fullName>
    </submittedName>
</protein>
<dbReference type="AlphaFoldDB" id="A0A431V8N9"/>
<dbReference type="EMBL" id="RXNS01000001">
    <property type="protein sequence ID" value="RTR07038.1"/>
    <property type="molecule type" value="Genomic_DNA"/>
</dbReference>
<dbReference type="Proteomes" id="UP000267400">
    <property type="component" value="Unassembled WGS sequence"/>
</dbReference>
<dbReference type="RefSeq" id="WP_126480042.1">
    <property type="nucleotide sequence ID" value="NZ_RXNS01000001.1"/>
</dbReference>
<evidence type="ECO:0000313" key="7">
    <source>
        <dbReference type="EMBL" id="RTR07038.1"/>
    </source>
</evidence>
<feature type="transmembrane region" description="Helical" evidence="5">
    <location>
        <begin position="33"/>
        <end position="53"/>
    </location>
</feature>
<feature type="transmembrane region" description="Helical" evidence="5">
    <location>
        <begin position="7"/>
        <end position="27"/>
    </location>
</feature>
<evidence type="ECO:0000256" key="4">
    <source>
        <dbReference type="ARBA" id="ARBA00023136"/>
    </source>
</evidence>
<proteinExistence type="predicted"/>
<dbReference type="Gene3D" id="1.10.3730.20">
    <property type="match status" value="2"/>
</dbReference>
<feature type="domain" description="EamA" evidence="6">
    <location>
        <begin position="7"/>
        <end position="129"/>
    </location>
</feature>
<organism evidence="7 8">
    <name type="scientific">Halomonas nitroreducens</name>
    <dbReference type="NCBI Taxonomy" id="447425"/>
    <lineage>
        <taxon>Bacteria</taxon>
        <taxon>Pseudomonadati</taxon>
        <taxon>Pseudomonadota</taxon>
        <taxon>Gammaproteobacteria</taxon>
        <taxon>Oceanospirillales</taxon>
        <taxon>Halomonadaceae</taxon>
        <taxon>Halomonas</taxon>
    </lineage>
</organism>
<feature type="transmembrane region" description="Helical" evidence="5">
    <location>
        <begin position="60"/>
        <end position="80"/>
    </location>
</feature>
<keyword evidence="3 5" id="KW-1133">Transmembrane helix</keyword>
<feature type="transmembrane region" description="Helical" evidence="5">
    <location>
        <begin position="170"/>
        <end position="188"/>
    </location>
</feature>
<sequence>MPLRDLALGLGVVAIWALNIIVIKLGVAELPPLLLTTLRFLLVAALLVPFHPVARHQLPFLALLSLTFGTLHFAMLFIGLEQAEAGTGALLVQMGTPFATLLAVLFLKERLGPRRLAGLILSFAGIVVLAGGPTLPAPLPTALLLVSALGWAISQLLIKQGPNVPPMALAGWVALFATPQVALGSWWFEQGQIEALSDAGWAAWGAVFYTAVMSSILAYGVWYGLLRRHPVNRVVPMVLLVPVLAVGLGVVLLGDGLGPHKLIGGGLVVAGIALIVLRLGGRKTPAEASS</sequence>
<dbReference type="OrthoDB" id="7158585at2"/>
<comment type="subcellular location">
    <subcellularLocation>
        <location evidence="1">Membrane</location>
        <topology evidence="1">Multi-pass membrane protein</topology>
    </subcellularLocation>
</comment>
<name>A0A431V8N9_9GAMM</name>
<feature type="domain" description="EamA" evidence="6">
    <location>
        <begin position="143"/>
        <end position="276"/>
    </location>
</feature>
<dbReference type="PANTHER" id="PTHR32322:SF9">
    <property type="entry name" value="AMINO-ACID METABOLITE EFFLUX PUMP-RELATED"/>
    <property type="match status" value="1"/>
</dbReference>
<accession>A0A431V8N9</accession>
<evidence type="ECO:0000313" key="8">
    <source>
        <dbReference type="Proteomes" id="UP000267400"/>
    </source>
</evidence>
<feature type="transmembrane region" description="Helical" evidence="5">
    <location>
        <begin position="260"/>
        <end position="280"/>
    </location>
</feature>
<feature type="transmembrane region" description="Helical" evidence="5">
    <location>
        <begin position="141"/>
        <end position="158"/>
    </location>
</feature>
<evidence type="ECO:0000256" key="5">
    <source>
        <dbReference type="SAM" id="Phobius"/>
    </source>
</evidence>
<dbReference type="Pfam" id="PF00892">
    <property type="entry name" value="EamA"/>
    <property type="match status" value="2"/>
</dbReference>
<feature type="transmembrane region" description="Helical" evidence="5">
    <location>
        <begin position="116"/>
        <end position="135"/>
    </location>
</feature>
<keyword evidence="4 5" id="KW-0472">Membrane</keyword>
<keyword evidence="8" id="KW-1185">Reference proteome</keyword>
<dbReference type="GO" id="GO:0016020">
    <property type="term" value="C:membrane"/>
    <property type="evidence" value="ECO:0007669"/>
    <property type="project" value="UniProtKB-SubCell"/>
</dbReference>
<feature type="transmembrane region" description="Helical" evidence="5">
    <location>
        <begin position="200"/>
        <end position="222"/>
    </location>
</feature>
<feature type="transmembrane region" description="Helical" evidence="5">
    <location>
        <begin position="234"/>
        <end position="254"/>
    </location>
</feature>
<dbReference type="InterPro" id="IPR050638">
    <property type="entry name" value="AA-Vitamin_Transporters"/>
</dbReference>
<feature type="transmembrane region" description="Helical" evidence="5">
    <location>
        <begin position="86"/>
        <end position="107"/>
    </location>
</feature>
<dbReference type="InterPro" id="IPR000620">
    <property type="entry name" value="EamA_dom"/>
</dbReference>
<evidence type="ECO:0000256" key="3">
    <source>
        <dbReference type="ARBA" id="ARBA00022989"/>
    </source>
</evidence>